<proteinExistence type="predicted"/>
<gene>
    <name evidence="1" type="ORF">H9X81_04660</name>
</gene>
<evidence type="ECO:0000313" key="2">
    <source>
        <dbReference type="Proteomes" id="UP000724149"/>
    </source>
</evidence>
<dbReference type="Pfam" id="PF14277">
    <property type="entry name" value="DUF4364"/>
    <property type="match status" value="1"/>
</dbReference>
<dbReference type="EMBL" id="JACSNR010000004">
    <property type="protein sequence ID" value="MBM6922982.1"/>
    <property type="molecule type" value="Genomic_DNA"/>
</dbReference>
<dbReference type="InterPro" id="IPR025374">
    <property type="entry name" value="DUF4364"/>
</dbReference>
<dbReference type="RefSeq" id="WP_191391963.1">
    <property type="nucleotide sequence ID" value="NZ_JACSNR010000004.1"/>
</dbReference>
<keyword evidence="2" id="KW-1185">Reference proteome</keyword>
<protein>
    <submittedName>
        <fullName evidence="1">DUF4364 family protein</fullName>
    </submittedName>
</protein>
<dbReference type="Proteomes" id="UP000724149">
    <property type="component" value="Unassembled WGS sequence"/>
</dbReference>
<name>A0ABS2GKR6_9FIRM</name>
<organism evidence="1 2">
    <name type="scientific">Hydrogenoanaerobacterium saccharovorans</name>
    <dbReference type="NCBI Taxonomy" id="474960"/>
    <lineage>
        <taxon>Bacteria</taxon>
        <taxon>Bacillati</taxon>
        <taxon>Bacillota</taxon>
        <taxon>Clostridia</taxon>
        <taxon>Eubacteriales</taxon>
        <taxon>Oscillospiraceae</taxon>
        <taxon>Hydrogenoanaerobacterium</taxon>
    </lineage>
</organism>
<accession>A0ABS2GKR6</accession>
<comment type="caution">
    <text evidence="1">The sequence shown here is derived from an EMBL/GenBank/DDBJ whole genome shotgun (WGS) entry which is preliminary data.</text>
</comment>
<reference evidence="1 2" key="1">
    <citation type="journal article" date="2021" name="Sci. Rep.">
        <title>The distribution of antibiotic resistance genes in chicken gut microbiota commensals.</title>
        <authorList>
            <person name="Juricova H."/>
            <person name="Matiasovicova J."/>
            <person name="Kubasova T."/>
            <person name="Cejkova D."/>
            <person name="Rychlik I."/>
        </authorList>
    </citation>
    <scope>NUCLEOTIDE SEQUENCE [LARGE SCALE GENOMIC DNA]</scope>
    <source>
        <strain evidence="1 2">An564</strain>
    </source>
</reference>
<evidence type="ECO:0000313" key="1">
    <source>
        <dbReference type="EMBL" id="MBM6922982.1"/>
    </source>
</evidence>
<sequence>MDRNAFTADVRPGGLTEGLEIKILICYLLHHIHRGMSFAEINEVFRSKGIANYFEYSQEISRLLHSGHIVSKKEIDGVERFYITDLGIKTSTMFEKDVPAAIRETTLKAAQDYYLRQRIERDNEVRVEQVSDGYNITLRITDIGSDLMSLTLFVPKESDCDQIREHFYNDPAFLYRGIIAMLTGDEDTVRDILDHTRS</sequence>